<dbReference type="Proteomes" id="UP000722485">
    <property type="component" value="Unassembled WGS sequence"/>
</dbReference>
<keyword evidence="2" id="KW-1185">Reference proteome</keyword>
<proteinExistence type="predicted"/>
<accession>A0A9P5LDV6</accession>
<dbReference type="EMBL" id="JAANBB010000036">
    <property type="protein sequence ID" value="KAF7554171.1"/>
    <property type="molecule type" value="Genomic_DNA"/>
</dbReference>
<comment type="caution">
    <text evidence="1">The sequence shown here is derived from an EMBL/GenBank/DDBJ whole genome shotgun (WGS) entry which is preliminary data.</text>
</comment>
<reference evidence="1" key="1">
    <citation type="submission" date="2020-03" db="EMBL/GenBank/DDBJ databases">
        <title>Draft Genome Sequence of Cylindrodendrum hubeiense.</title>
        <authorList>
            <person name="Buettner E."/>
            <person name="Kellner H."/>
        </authorList>
    </citation>
    <scope>NUCLEOTIDE SEQUENCE</scope>
    <source>
        <strain evidence="1">IHI 201604</strain>
    </source>
</reference>
<sequence>MSDSSTVIAPVGAVLQITQTSEGQYSIKQLPTEQPTPIVLHSDDRQVIDFDIKFIRIVGYYDSNTREIGITPFIAGARLGNGYYASLDNGIGIDLEYLIYSGRLSIGPDAGKKKLRLSIHLKGAWGLPGIDTDVDLFNI</sequence>
<organism evidence="1 2">
    <name type="scientific">Cylindrodendrum hubeiense</name>
    <dbReference type="NCBI Taxonomy" id="595255"/>
    <lineage>
        <taxon>Eukaryota</taxon>
        <taxon>Fungi</taxon>
        <taxon>Dikarya</taxon>
        <taxon>Ascomycota</taxon>
        <taxon>Pezizomycotina</taxon>
        <taxon>Sordariomycetes</taxon>
        <taxon>Hypocreomycetidae</taxon>
        <taxon>Hypocreales</taxon>
        <taxon>Nectriaceae</taxon>
        <taxon>Cylindrodendrum</taxon>
    </lineage>
</organism>
<name>A0A9P5LDV6_9HYPO</name>
<protein>
    <submittedName>
        <fullName evidence="1">Uncharacterized protein</fullName>
    </submittedName>
</protein>
<gene>
    <name evidence="1" type="ORF">G7Z17_g3111</name>
</gene>
<dbReference type="OrthoDB" id="3832365at2759"/>
<evidence type="ECO:0000313" key="2">
    <source>
        <dbReference type="Proteomes" id="UP000722485"/>
    </source>
</evidence>
<dbReference type="AlphaFoldDB" id="A0A9P5LDV6"/>
<evidence type="ECO:0000313" key="1">
    <source>
        <dbReference type="EMBL" id="KAF7554171.1"/>
    </source>
</evidence>